<feature type="domain" description="MrkD-like receptor binding" evidence="6">
    <location>
        <begin position="66"/>
        <end position="186"/>
    </location>
</feature>
<dbReference type="AlphaFoldDB" id="A0A3S0PYJ9"/>
<dbReference type="Pfam" id="PF00419">
    <property type="entry name" value="Fimbrial"/>
    <property type="match status" value="1"/>
</dbReference>
<dbReference type="PANTHER" id="PTHR33420:SF12">
    <property type="entry name" value="FIMBRIN-LIKE PROTEIN FIMI-RELATED"/>
    <property type="match status" value="1"/>
</dbReference>
<dbReference type="InterPro" id="IPR000259">
    <property type="entry name" value="Adhesion_dom_fimbrial"/>
</dbReference>
<keyword evidence="4" id="KW-0281">Fimbrium</keyword>
<dbReference type="EMBL" id="RYZR01000005">
    <property type="protein sequence ID" value="RUL64064.1"/>
    <property type="molecule type" value="Genomic_DNA"/>
</dbReference>
<dbReference type="Gene3D" id="2.60.40.3310">
    <property type="match status" value="1"/>
</dbReference>
<dbReference type="GO" id="GO:0009289">
    <property type="term" value="C:pilus"/>
    <property type="evidence" value="ECO:0007669"/>
    <property type="project" value="UniProtKB-SubCell"/>
</dbReference>
<protein>
    <submittedName>
        <fullName evidence="7">Type 1 fimbrial protein</fullName>
    </submittedName>
</protein>
<comment type="caution">
    <text evidence="7">The sequence shown here is derived from an EMBL/GenBank/DDBJ whole genome shotgun (WGS) entry which is preliminary data.</text>
</comment>
<dbReference type="InterPro" id="IPR008966">
    <property type="entry name" value="Adhesion_dom_sf"/>
</dbReference>
<comment type="subcellular location">
    <subcellularLocation>
        <location evidence="1">Fimbrium</location>
    </subcellularLocation>
</comment>
<dbReference type="InterPro" id="IPR054160">
    <property type="entry name" value="MrkD_recept-bd"/>
</dbReference>
<sequence length="371" mass="38307">MTMHGSNSSQLHMRPAGVKARCMRGMMGFYFAIIALCVSGFLPGNVWASCSFLAGSTVTLTASLTGSITAGRDVPVGTELYRSQAVVNTNTNINCDALSVFNYSYASTPLPVSGYVSSTFGNQPIYQTNIPGIGVVAWAGSQSQAFPANFNSVGAGSNYSWGTHRFYFSLVKTASVVGSGAITASSLPTVQYRIGSNNLLVELGSASGSLNVITGTCATPDINVSMGTHLTSELTGVGSTTSQWVPVNIQLNNCPAFFGYWSSTNTDGATSTALIGANSIQYSISPSNGVANATNGVMNLSSGGATGMGIQLTNTSNAPVQFNKATPSGLTLNQTSSANYTINLQARYYQTGTSITAGAANATATVTLTYL</sequence>
<keyword evidence="8" id="KW-1185">Reference proteome</keyword>
<keyword evidence="3" id="KW-0732">Signal</keyword>
<dbReference type="InterPro" id="IPR050263">
    <property type="entry name" value="Bact_Fimbrial_Adh_Pro"/>
</dbReference>
<gene>
    <name evidence="7" type="ORF">EKH79_08365</name>
</gene>
<comment type="similarity">
    <text evidence="2">Belongs to the fimbrial protein family.</text>
</comment>
<evidence type="ECO:0000256" key="4">
    <source>
        <dbReference type="ARBA" id="ARBA00023263"/>
    </source>
</evidence>
<reference evidence="7 8" key="1">
    <citation type="submission" date="2018-12" db="EMBL/GenBank/DDBJ databases">
        <title>Dyella dinghuensis sp. nov. DHOA06 and Dyella choica sp. nov. 4M-K27, isolated from forest soil.</title>
        <authorList>
            <person name="Qiu L.-H."/>
            <person name="Gao Z.-H."/>
        </authorList>
    </citation>
    <scope>NUCLEOTIDE SEQUENCE [LARGE SCALE GENOMIC DNA]</scope>
    <source>
        <strain evidence="7 8">DHOA06</strain>
    </source>
</reference>
<dbReference type="GO" id="GO:0043709">
    <property type="term" value="P:cell adhesion involved in single-species biofilm formation"/>
    <property type="evidence" value="ECO:0007669"/>
    <property type="project" value="TreeGrafter"/>
</dbReference>
<dbReference type="SUPFAM" id="SSF49401">
    <property type="entry name" value="Bacterial adhesins"/>
    <property type="match status" value="1"/>
</dbReference>
<evidence type="ECO:0000256" key="2">
    <source>
        <dbReference type="ARBA" id="ARBA00006671"/>
    </source>
</evidence>
<accession>A0A3S0PYJ9</accession>
<dbReference type="Gene3D" id="2.60.40.1090">
    <property type="entry name" value="Fimbrial-type adhesion domain"/>
    <property type="match status" value="1"/>
</dbReference>
<name>A0A3S0PYJ9_9GAMM</name>
<evidence type="ECO:0000259" key="5">
    <source>
        <dbReference type="Pfam" id="PF00419"/>
    </source>
</evidence>
<evidence type="ECO:0000313" key="8">
    <source>
        <dbReference type="Proteomes" id="UP000267077"/>
    </source>
</evidence>
<evidence type="ECO:0000256" key="1">
    <source>
        <dbReference type="ARBA" id="ARBA00004561"/>
    </source>
</evidence>
<organism evidence="7 8">
    <name type="scientific">Dyella dinghuensis</name>
    <dbReference type="NCBI Taxonomy" id="1920169"/>
    <lineage>
        <taxon>Bacteria</taxon>
        <taxon>Pseudomonadati</taxon>
        <taxon>Pseudomonadota</taxon>
        <taxon>Gammaproteobacteria</taxon>
        <taxon>Lysobacterales</taxon>
        <taxon>Rhodanobacteraceae</taxon>
        <taxon>Dyella</taxon>
    </lineage>
</organism>
<evidence type="ECO:0000259" key="6">
    <source>
        <dbReference type="Pfam" id="PF22003"/>
    </source>
</evidence>
<dbReference type="InterPro" id="IPR036937">
    <property type="entry name" value="Adhesion_dom_fimbrial_sf"/>
</dbReference>
<dbReference type="PANTHER" id="PTHR33420">
    <property type="entry name" value="FIMBRIAL SUBUNIT ELFA-RELATED"/>
    <property type="match status" value="1"/>
</dbReference>
<evidence type="ECO:0000256" key="3">
    <source>
        <dbReference type="ARBA" id="ARBA00022729"/>
    </source>
</evidence>
<proteinExistence type="inferred from homology"/>
<dbReference type="Proteomes" id="UP000267077">
    <property type="component" value="Unassembled WGS sequence"/>
</dbReference>
<feature type="domain" description="Fimbrial-type adhesion" evidence="5">
    <location>
        <begin position="213"/>
        <end position="370"/>
    </location>
</feature>
<dbReference type="Pfam" id="PF22003">
    <property type="entry name" value="MrkDrd"/>
    <property type="match status" value="1"/>
</dbReference>
<evidence type="ECO:0000313" key="7">
    <source>
        <dbReference type="EMBL" id="RUL64064.1"/>
    </source>
</evidence>